<keyword evidence="4" id="KW-0479">Metal-binding</keyword>
<comment type="caution">
    <text evidence="7">The sequence shown here is derived from an EMBL/GenBank/DDBJ whole genome shotgun (WGS) entry which is preliminary data.</text>
</comment>
<evidence type="ECO:0000256" key="1">
    <source>
        <dbReference type="ARBA" id="ARBA00001946"/>
    </source>
</evidence>
<reference evidence="7 8" key="1">
    <citation type="submission" date="2021-11" db="EMBL/GenBank/DDBJ databases">
        <title>Aliifidinibius sp. nov., a new bacterium isolated from saline soil.</title>
        <authorList>
            <person name="Galisteo C."/>
            <person name="De La Haba R."/>
            <person name="Sanchez-Porro C."/>
            <person name="Ventosa A."/>
        </authorList>
    </citation>
    <scope>NUCLEOTIDE SEQUENCE [LARGE SCALE GENOMIC DNA]</scope>
    <source>
        <strain evidence="7 8">KACC 190600</strain>
    </source>
</reference>
<accession>A0ABT3PV11</accession>
<evidence type="ECO:0000256" key="2">
    <source>
        <dbReference type="ARBA" id="ARBA00006706"/>
    </source>
</evidence>
<comment type="similarity">
    <text evidence="2 6">Belongs to the FPP/GGPP synthase family.</text>
</comment>
<keyword evidence="8" id="KW-1185">Reference proteome</keyword>
<dbReference type="InterPro" id="IPR033749">
    <property type="entry name" value="Polyprenyl_synt_CS"/>
</dbReference>
<dbReference type="PANTHER" id="PTHR12001:SF69">
    <property type="entry name" value="ALL TRANS-POLYPRENYL-DIPHOSPHATE SYNTHASE PDSS1"/>
    <property type="match status" value="1"/>
</dbReference>
<dbReference type="SFLD" id="SFLDS00005">
    <property type="entry name" value="Isoprenoid_Synthase_Type_I"/>
    <property type="match status" value="1"/>
</dbReference>
<proteinExistence type="inferred from homology"/>
<evidence type="ECO:0000256" key="5">
    <source>
        <dbReference type="ARBA" id="ARBA00022842"/>
    </source>
</evidence>
<dbReference type="SUPFAM" id="SSF48576">
    <property type="entry name" value="Terpenoid synthases"/>
    <property type="match status" value="1"/>
</dbReference>
<dbReference type="Gene3D" id="1.10.600.10">
    <property type="entry name" value="Farnesyl Diphosphate Synthase"/>
    <property type="match status" value="1"/>
</dbReference>
<evidence type="ECO:0000313" key="8">
    <source>
        <dbReference type="Proteomes" id="UP001207337"/>
    </source>
</evidence>
<dbReference type="PROSITE" id="PS00444">
    <property type="entry name" value="POLYPRENYL_SYNTHASE_2"/>
    <property type="match status" value="1"/>
</dbReference>
<dbReference type="PANTHER" id="PTHR12001">
    <property type="entry name" value="GERANYLGERANYL PYROPHOSPHATE SYNTHASE"/>
    <property type="match status" value="1"/>
</dbReference>
<name>A0ABT3PV11_9BACT</name>
<evidence type="ECO:0000256" key="3">
    <source>
        <dbReference type="ARBA" id="ARBA00022679"/>
    </source>
</evidence>
<dbReference type="CDD" id="cd00685">
    <property type="entry name" value="Trans_IPPS_HT"/>
    <property type="match status" value="1"/>
</dbReference>
<evidence type="ECO:0000256" key="6">
    <source>
        <dbReference type="RuleBase" id="RU004466"/>
    </source>
</evidence>
<dbReference type="EMBL" id="JAJNDC010000001">
    <property type="protein sequence ID" value="MCW9711689.1"/>
    <property type="molecule type" value="Genomic_DNA"/>
</dbReference>
<dbReference type="InterPro" id="IPR000092">
    <property type="entry name" value="Polyprenyl_synt"/>
</dbReference>
<keyword evidence="5" id="KW-0460">Magnesium</keyword>
<dbReference type="InterPro" id="IPR008949">
    <property type="entry name" value="Isoprenoid_synthase_dom_sf"/>
</dbReference>
<dbReference type="RefSeq" id="WP_265787113.1">
    <property type="nucleotide sequence ID" value="NZ_BAABRS010000001.1"/>
</dbReference>
<sequence>MIDSQLQELTSFNRKKKKNLRQITRPVADELSEFRHFYKDALRTDVFVLDKIVQYLLRQKGKELRPTLVFMSARLFGEPTTRSHVAATMIELLHTATLIHDDVVDEADIRRGFLSINKVWNNKAGVLLGDFLLSKGLLIALDYDEFKLLKVLSKAVESMSEGELRQFKAARLFNMDEDYYFKVISEKTASLIAACCECGAISTTDNVDYHQKMHAIGMNVGIAFQIRDDLFDYGVDDIGKPKRNDIRERKVTLPFIKALDNASITEKIHVRHLMRKRNKKESDIDKIVAFVHEKGGIKYAQSIMKEYASKALSELETLPMSEDRQAFEDLIEFIISRKK</sequence>
<dbReference type="Pfam" id="PF00348">
    <property type="entry name" value="polyprenyl_synt"/>
    <property type="match status" value="1"/>
</dbReference>
<keyword evidence="3 6" id="KW-0808">Transferase</keyword>
<comment type="cofactor">
    <cofactor evidence="1">
        <name>Mg(2+)</name>
        <dbReference type="ChEBI" id="CHEBI:18420"/>
    </cofactor>
</comment>
<evidence type="ECO:0000313" key="7">
    <source>
        <dbReference type="EMBL" id="MCW9711689.1"/>
    </source>
</evidence>
<gene>
    <name evidence="7" type="ORF">LQ318_02125</name>
</gene>
<dbReference type="PROSITE" id="PS00723">
    <property type="entry name" value="POLYPRENYL_SYNTHASE_1"/>
    <property type="match status" value="1"/>
</dbReference>
<protein>
    <submittedName>
        <fullName evidence="7">Polyprenyl synthetase family protein</fullName>
    </submittedName>
</protein>
<evidence type="ECO:0000256" key="4">
    <source>
        <dbReference type="ARBA" id="ARBA00022723"/>
    </source>
</evidence>
<organism evidence="7 8">
    <name type="scientific">Fodinibius salicampi</name>
    <dbReference type="NCBI Taxonomy" id="1920655"/>
    <lineage>
        <taxon>Bacteria</taxon>
        <taxon>Pseudomonadati</taxon>
        <taxon>Balneolota</taxon>
        <taxon>Balneolia</taxon>
        <taxon>Balneolales</taxon>
        <taxon>Balneolaceae</taxon>
        <taxon>Fodinibius</taxon>
    </lineage>
</organism>
<dbReference type="Proteomes" id="UP001207337">
    <property type="component" value="Unassembled WGS sequence"/>
</dbReference>